<dbReference type="InterPro" id="IPR006180">
    <property type="entry name" value="3-OHacyl-CoA_DH_CS"/>
</dbReference>
<dbReference type="NCBIfam" id="NF006124">
    <property type="entry name" value="PRK08268.1"/>
    <property type="match status" value="1"/>
</dbReference>
<dbReference type="PROSITE" id="PS00067">
    <property type="entry name" value="3HCDH"/>
    <property type="match status" value="1"/>
</dbReference>
<evidence type="ECO:0000313" key="7">
    <source>
        <dbReference type="Proteomes" id="UP001379945"/>
    </source>
</evidence>
<dbReference type="InterPro" id="IPR006176">
    <property type="entry name" value="3-OHacyl-CoA_DH_NAD-bd"/>
</dbReference>
<evidence type="ECO:0000256" key="1">
    <source>
        <dbReference type="ARBA" id="ARBA00009463"/>
    </source>
</evidence>
<dbReference type="EMBL" id="JBBUTI010000005">
    <property type="protein sequence ID" value="MEK8046481.1"/>
    <property type="molecule type" value="Genomic_DNA"/>
</dbReference>
<dbReference type="Proteomes" id="UP001379945">
    <property type="component" value="Unassembled WGS sequence"/>
</dbReference>
<dbReference type="InterPro" id="IPR041040">
    <property type="entry name" value="3HCDH_RFF"/>
</dbReference>
<dbReference type="Gene3D" id="1.10.1040.10">
    <property type="entry name" value="N-(1-d-carboxylethyl)-l-norvaline Dehydrogenase, domain 2"/>
    <property type="match status" value="2"/>
</dbReference>
<evidence type="ECO:0000259" key="5">
    <source>
        <dbReference type="Pfam" id="PF18321"/>
    </source>
</evidence>
<dbReference type="SUPFAM" id="SSF48179">
    <property type="entry name" value="6-phosphogluconate dehydrogenase C-terminal domain-like"/>
    <property type="match status" value="2"/>
</dbReference>
<feature type="domain" description="3-hydroxybutyryl-CoA dehydrogenase reduced Rossmann-fold" evidence="5">
    <location>
        <begin position="370"/>
        <end position="436"/>
    </location>
</feature>
<sequence length="529" mass="54599">MPTEHSPDSPALHPGTPVGVIGAGAMGAGIAQLAAQAGHPVWLFDMQAGAAERAVARIGDDLAGAVHRGKLTDAERDAVLARLAPAAALSDLSACGLLVEAIVERLEPKQALFKDLEALVAPHAVLATNTSSISITAVAQALQHPGRVVGWHFFNPATRMKLVEIIPGLRTNPALLAPLRALSKAWGKVPVAAPNAPGFIVNRVARPYYAEALRLASEGLASFATLDRLMREAGGFALGPFELMDLIGNDVNLAVTESVFQATAFDSRYAPSLLQQERVRAGLLGRKSGQGFHDYRPEAVAAAANVVMPPSLSAANHTLACAPDLLAAASGSGLAHPLAALLLRLQAAGAVLVPDAEVPAGMLALGEALVGLTDGRTAADCAQQHQRPVLLLDLALDYASTTTLGATSSQADGAGLDALAGLLALANIALLGLDDVAGLGVMRTVACLANEAADVMTWTGTTAADIDTGMRLGTAYPRGPLAWADSLGAIRIVQVLTHLHQHYGDARYRRAPRLTRAALTGQVLHPAAA</sequence>
<evidence type="ECO:0000259" key="4">
    <source>
        <dbReference type="Pfam" id="PF02737"/>
    </source>
</evidence>
<dbReference type="PANTHER" id="PTHR48075">
    <property type="entry name" value="3-HYDROXYACYL-COA DEHYDROGENASE FAMILY PROTEIN"/>
    <property type="match status" value="1"/>
</dbReference>
<comment type="similarity">
    <text evidence="1">Belongs to the 3-hydroxyacyl-CoA dehydrogenase family.</text>
</comment>
<feature type="domain" description="3-hydroxyacyl-CoA dehydrogenase C-terminal" evidence="3">
    <location>
        <begin position="441"/>
        <end position="521"/>
    </location>
</feature>
<dbReference type="InterPro" id="IPR013328">
    <property type="entry name" value="6PGD_dom2"/>
</dbReference>
<keyword evidence="2 6" id="KW-0560">Oxidoreductase</keyword>
<dbReference type="InterPro" id="IPR006108">
    <property type="entry name" value="3HC_DH_C"/>
</dbReference>
<proteinExistence type="inferred from homology"/>
<accession>A0ABU9C3M9</accession>
<dbReference type="PANTHER" id="PTHR48075:SF5">
    <property type="entry name" value="3-HYDROXYBUTYRYL-COA DEHYDROGENASE"/>
    <property type="match status" value="1"/>
</dbReference>
<keyword evidence="7" id="KW-1185">Reference proteome</keyword>
<organism evidence="6 7">
    <name type="scientific">Ideonella margarita</name>
    <dbReference type="NCBI Taxonomy" id="2984191"/>
    <lineage>
        <taxon>Bacteria</taxon>
        <taxon>Pseudomonadati</taxon>
        <taxon>Pseudomonadota</taxon>
        <taxon>Betaproteobacteria</taxon>
        <taxon>Burkholderiales</taxon>
        <taxon>Sphaerotilaceae</taxon>
        <taxon>Ideonella</taxon>
    </lineage>
</organism>
<dbReference type="Pfam" id="PF00725">
    <property type="entry name" value="3HCDH"/>
    <property type="match status" value="2"/>
</dbReference>
<gene>
    <name evidence="6" type="ORF">AACH00_09005</name>
</gene>
<dbReference type="RefSeq" id="WP_341398769.1">
    <property type="nucleotide sequence ID" value="NZ_JBBUTI010000005.1"/>
</dbReference>
<dbReference type="EC" id="1.1.1.35" evidence="6"/>
<dbReference type="Pfam" id="PF02737">
    <property type="entry name" value="3HCDH_N"/>
    <property type="match status" value="1"/>
</dbReference>
<dbReference type="InterPro" id="IPR008927">
    <property type="entry name" value="6-PGluconate_DH-like_C_sf"/>
</dbReference>
<dbReference type="SUPFAM" id="SSF51735">
    <property type="entry name" value="NAD(P)-binding Rossmann-fold domains"/>
    <property type="match status" value="1"/>
</dbReference>
<name>A0ABU9C3M9_9BURK</name>
<feature type="domain" description="3-hydroxyacyl-CoA dehydrogenase NAD binding" evidence="4">
    <location>
        <begin position="18"/>
        <end position="193"/>
    </location>
</feature>
<comment type="caution">
    <text evidence="6">The sequence shown here is derived from an EMBL/GenBank/DDBJ whole genome shotgun (WGS) entry which is preliminary data.</text>
</comment>
<reference evidence="6 7" key="1">
    <citation type="submission" date="2024-04" db="EMBL/GenBank/DDBJ databases">
        <title>Novel species of the genus Ideonella isolated from streams.</title>
        <authorList>
            <person name="Lu H."/>
        </authorList>
    </citation>
    <scope>NUCLEOTIDE SEQUENCE [LARGE SCALE GENOMIC DNA]</scope>
    <source>
        <strain evidence="6 7">LYT19W</strain>
    </source>
</reference>
<evidence type="ECO:0000313" key="6">
    <source>
        <dbReference type="EMBL" id="MEK8046481.1"/>
    </source>
</evidence>
<dbReference type="Gene3D" id="3.40.50.720">
    <property type="entry name" value="NAD(P)-binding Rossmann-like Domain"/>
    <property type="match status" value="1"/>
</dbReference>
<evidence type="ECO:0000259" key="3">
    <source>
        <dbReference type="Pfam" id="PF00725"/>
    </source>
</evidence>
<feature type="domain" description="3-hydroxyacyl-CoA dehydrogenase C-terminal" evidence="3">
    <location>
        <begin position="198"/>
        <end position="295"/>
    </location>
</feature>
<dbReference type="GO" id="GO:0003857">
    <property type="term" value="F:(3S)-3-hydroxyacyl-CoA dehydrogenase (NAD+) activity"/>
    <property type="evidence" value="ECO:0007669"/>
    <property type="project" value="UniProtKB-EC"/>
</dbReference>
<dbReference type="InterPro" id="IPR036291">
    <property type="entry name" value="NAD(P)-bd_dom_sf"/>
</dbReference>
<dbReference type="Pfam" id="PF18321">
    <property type="entry name" value="3HCDH_RFF"/>
    <property type="match status" value="1"/>
</dbReference>
<protein>
    <submittedName>
        <fullName evidence="6">3-hydroxyacyl-CoA dehydrogenase</fullName>
        <ecNumber evidence="6">1.1.1.35</ecNumber>
    </submittedName>
</protein>
<evidence type="ECO:0000256" key="2">
    <source>
        <dbReference type="ARBA" id="ARBA00023002"/>
    </source>
</evidence>